<reference evidence="3 4" key="1">
    <citation type="submission" date="2016-07" db="EMBL/GenBank/DDBJ databases">
        <title>Pervasive Adenine N6-methylation of Active Genes in Fungi.</title>
        <authorList>
            <consortium name="DOE Joint Genome Institute"/>
            <person name="Mondo S.J."/>
            <person name="Dannebaum R.O."/>
            <person name="Kuo R.C."/>
            <person name="Labutti K."/>
            <person name="Haridas S."/>
            <person name="Kuo A."/>
            <person name="Salamov A."/>
            <person name="Ahrendt S.R."/>
            <person name="Lipzen A."/>
            <person name="Sullivan W."/>
            <person name="Andreopoulos W.B."/>
            <person name="Clum A."/>
            <person name="Lindquist E."/>
            <person name="Daum C."/>
            <person name="Ramamoorthy G.K."/>
            <person name="Gryganskyi A."/>
            <person name="Culley D."/>
            <person name="Magnuson J.K."/>
            <person name="James T.Y."/>
            <person name="O'Malley M.A."/>
            <person name="Stajich J.E."/>
            <person name="Spatafora J.W."/>
            <person name="Visel A."/>
            <person name="Grigoriev I.V."/>
        </authorList>
    </citation>
    <scope>NUCLEOTIDE SEQUENCE [LARGE SCALE GENOMIC DNA]</scope>
    <source>
        <strain evidence="3 4">NRRL 1336</strain>
    </source>
</reference>
<comment type="caution">
    <text evidence="3">The sequence shown here is derived from an EMBL/GenBank/DDBJ whole genome shotgun (WGS) entry which is preliminary data.</text>
</comment>
<sequence>MNETNTTTMSKKLFNFKQRLCKRTTMIFCVNSNKICYLCGSTMHNSSDCPIYA</sequence>
<protein>
    <recommendedName>
        <fullName evidence="2">CCHC-type domain-containing protein</fullName>
    </recommendedName>
</protein>
<dbReference type="GO" id="GO:0008270">
    <property type="term" value="F:zinc ion binding"/>
    <property type="evidence" value="ECO:0007669"/>
    <property type="project" value="UniProtKB-KW"/>
</dbReference>
<evidence type="ECO:0000256" key="1">
    <source>
        <dbReference type="PROSITE-ProRule" id="PRU00047"/>
    </source>
</evidence>
<organism evidence="3 4">
    <name type="scientific">Absidia repens</name>
    <dbReference type="NCBI Taxonomy" id="90262"/>
    <lineage>
        <taxon>Eukaryota</taxon>
        <taxon>Fungi</taxon>
        <taxon>Fungi incertae sedis</taxon>
        <taxon>Mucoromycota</taxon>
        <taxon>Mucoromycotina</taxon>
        <taxon>Mucoromycetes</taxon>
        <taxon>Mucorales</taxon>
        <taxon>Cunninghamellaceae</taxon>
        <taxon>Absidia</taxon>
    </lineage>
</organism>
<dbReference type="EMBL" id="MCGE01000003">
    <property type="protein sequence ID" value="ORZ23146.1"/>
    <property type="molecule type" value="Genomic_DNA"/>
</dbReference>
<accession>A0A1X2IVQ8</accession>
<evidence type="ECO:0000259" key="2">
    <source>
        <dbReference type="PROSITE" id="PS50158"/>
    </source>
</evidence>
<keyword evidence="1" id="KW-0863">Zinc-finger</keyword>
<dbReference type="Pfam" id="PF00098">
    <property type="entry name" value="zf-CCHC"/>
    <property type="match status" value="1"/>
</dbReference>
<feature type="domain" description="CCHC-type" evidence="2">
    <location>
        <begin position="36"/>
        <end position="50"/>
    </location>
</feature>
<keyword evidence="1" id="KW-0479">Metal-binding</keyword>
<dbReference type="GO" id="GO:0003676">
    <property type="term" value="F:nucleic acid binding"/>
    <property type="evidence" value="ECO:0007669"/>
    <property type="project" value="InterPro"/>
</dbReference>
<gene>
    <name evidence="3" type="ORF">BCR42DRAFT_404084</name>
</gene>
<dbReference type="OrthoDB" id="2287919at2759"/>
<dbReference type="Proteomes" id="UP000193560">
    <property type="component" value="Unassembled WGS sequence"/>
</dbReference>
<dbReference type="InterPro" id="IPR001878">
    <property type="entry name" value="Znf_CCHC"/>
</dbReference>
<name>A0A1X2IVQ8_9FUNG</name>
<keyword evidence="1" id="KW-0862">Zinc</keyword>
<dbReference type="PROSITE" id="PS50158">
    <property type="entry name" value="ZF_CCHC"/>
    <property type="match status" value="1"/>
</dbReference>
<evidence type="ECO:0000313" key="3">
    <source>
        <dbReference type="EMBL" id="ORZ23146.1"/>
    </source>
</evidence>
<keyword evidence="4" id="KW-1185">Reference proteome</keyword>
<dbReference type="AlphaFoldDB" id="A0A1X2IVQ8"/>
<evidence type="ECO:0000313" key="4">
    <source>
        <dbReference type="Proteomes" id="UP000193560"/>
    </source>
</evidence>
<proteinExistence type="predicted"/>